<keyword evidence="5 9" id="KW-1133">Transmembrane helix</keyword>
<dbReference type="InterPro" id="IPR020966">
    <property type="entry name" value="ALMT"/>
</dbReference>
<evidence type="ECO:0000313" key="11">
    <source>
        <dbReference type="Proteomes" id="UP000806378"/>
    </source>
</evidence>
<evidence type="ECO:0000313" key="10">
    <source>
        <dbReference type="EMBL" id="KAF7849902.1"/>
    </source>
</evidence>
<dbReference type="GO" id="GO:0034220">
    <property type="term" value="P:monoatomic ion transmembrane transport"/>
    <property type="evidence" value="ECO:0007669"/>
    <property type="project" value="UniProtKB-KW"/>
</dbReference>
<sequence length="537" mass="59115">MMRRTTPPYKSPASDPFSSTHISLSLSLSLSLVQGKQVESVLLGLLSAMDIEAVAQEGRSRPLAQGLSWLVTCLMKCRDKVVDLGKSIKKLGQDDPRRVIHSLKVGLALTLVSLIYYVRPFYDSYGIAGMWAVLTVTVVFEFTVGATLSKGLNRGFATFSAGALGVGAQHLACLFGEEGEPIVLGVLVFLLAGAATFTRFFPRIKARYDYGILIFILTFSMVTVSGYRVEKLLELAHQRLSTIIIGGATCIILSIFLCPVWAGEDLHKLIVQHLEKLAIFMEGFGSEYFQSANEDKAVISTGEKIFLLGYKSILTSKNMEESLANFARWEPGHGRFRFRHPYKQYLKIGALIRQCAYRIEALNGYLNSDLQAPPAFKKRIQEPCMKITSESSKALTMLASAIKLMTDPSLASLHLHNSKIAVDNLKILLKTTSLEDTELLSVVPAATVASILIQVVQWVEEIYEAVNELSHLAKFKSAVKPKVSPEIPQAQLLLHRGIVKPVADIGGNKDDVVVIVLDDKIPENESNSRAHNPDQPL</sequence>
<dbReference type="GO" id="GO:0015743">
    <property type="term" value="P:malate transport"/>
    <property type="evidence" value="ECO:0007669"/>
    <property type="project" value="InterPro"/>
</dbReference>
<accession>A0A8T0CSZ7</accession>
<dbReference type="Proteomes" id="UP000806378">
    <property type="component" value="Unassembled WGS sequence"/>
</dbReference>
<evidence type="ECO:0000256" key="9">
    <source>
        <dbReference type="SAM" id="Phobius"/>
    </source>
</evidence>
<gene>
    <name evidence="10" type="ORF">BT93_L0155</name>
</gene>
<evidence type="ECO:0000256" key="2">
    <source>
        <dbReference type="ARBA" id="ARBA00007079"/>
    </source>
</evidence>
<keyword evidence="3" id="KW-0813">Transport</keyword>
<keyword evidence="7 9" id="KW-0472">Membrane</keyword>
<evidence type="ECO:0000256" key="7">
    <source>
        <dbReference type="ARBA" id="ARBA00023136"/>
    </source>
</evidence>
<evidence type="ECO:0008006" key="12">
    <source>
        <dbReference type="Google" id="ProtNLM"/>
    </source>
</evidence>
<evidence type="ECO:0000256" key="1">
    <source>
        <dbReference type="ARBA" id="ARBA00004141"/>
    </source>
</evidence>
<comment type="subcellular location">
    <subcellularLocation>
        <location evidence="1">Membrane</location>
        <topology evidence="1">Multi-pass membrane protein</topology>
    </subcellularLocation>
</comment>
<feature type="transmembrane region" description="Helical" evidence="9">
    <location>
        <begin position="99"/>
        <end position="118"/>
    </location>
</feature>
<feature type="transmembrane region" description="Helical" evidence="9">
    <location>
        <begin position="124"/>
        <end position="144"/>
    </location>
</feature>
<keyword evidence="11" id="KW-1185">Reference proteome</keyword>
<keyword evidence="4 9" id="KW-0812">Transmembrane</keyword>
<evidence type="ECO:0000256" key="8">
    <source>
        <dbReference type="ARBA" id="ARBA00023303"/>
    </source>
</evidence>
<comment type="caution">
    <text evidence="10">The sequence shown here is derived from an EMBL/GenBank/DDBJ whole genome shotgun (WGS) entry which is preliminary data.</text>
</comment>
<dbReference type="Pfam" id="PF11744">
    <property type="entry name" value="ALMT"/>
    <property type="match status" value="1"/>
</dbReference>
<organism evidence="10 11">
    <name type="scientific">Corymbia citriodora subsp. variegata</name>
    <dbReference type="NCBI Taxonomy" id="360336"/>
    <lineage>
        <taxon>Eukaryota</taxon>
        <taxon>Viridiplantae</taxon>
        <taxon>Streptophyta</taxon>
        <taxon>Embryophyta</taxon>
        <taxon>Tracheophyta</taxon>
        <taxon>Spermatophyta</taxon>
        <taxon>Magnoliopsida</taxon>
        <taxon>eudicotyledons</taxon>
        <taxon>Gunneridae</taxon>
        <taxon>Pentapetalae</taxon>
        <taxon>rosids</taxon>
        <taxon>malvids</taxon>
        <taxon>Myrtales</taxon>
        <taxon>Myrtaceae</taxon>
        <taxon>Myrtoideae</taxon>
        <taxon>Eucalypteae</taxon>
        <taxon>Corymbia</taxon>
    </lineage>
</organism>
<dbReference type="AlphaFoldDB" id="A0A8T0CSZ7"/>
<feature type="transmembrane region" description="Helical" evidence="9">
    <location>
        <begin position="156"/>
        <end position="176"/>
    </location>
</feature>
<feature type="transmembrane region" description="Helical" evidence="9">
    <location>
        <begin position="182"/>
        <end position="201"/>
    </location>
</feature>
<reference evidence="10" key="1">
    <citation type="submission" date="2020-05" db="EMBL/GenBank/DDBJ databases">
        <title>WGS assembly of Corymbia citriodora subspecies variegata.</title>
        <authorList>
            <person name="Barry K."/>
            <person name="Hundley H."/>
            <person name="Shu S."/>
            <person name="Jenkins J."/>
            <person name="Grimwood J."/>
            <person name="Baten A."/>
        </authorList>
    </citation>
    <scope>NUCLEOTIDE SEQUENCE</scope>
    <source>
        <strain evidence="10">CV2-018</strain>
    </source>
</reference>
<feature type="transmembrane region" description="Helical" evidence="9">
    <location>
        <begin position="240"/>
        <end position="262"/>
    </location>
</feature>
<evidence type="ECO:0000256" key="5">
    <source>
        <dbReference type="ARBA" id="ARBA00022989"/>
    </source>
</evidence>
<proteinExistence type="inferred from homology"/>
<evidence type="ECO:0000256" key="4">
    <source>
        <dbReference type="ARBA" id="ARBA00022692"/>
    </source>
</evidence>
<dbReference type="Gramene" id="rna-gnl|WGS:JABURB|Cocit.L0155.1">
    <property type="protein sequence ID" value="cds-KAF7849902.1"/>
    <property type="gene ID" value="gene-BT93_L0155"/>
</dbReference>
<evidence type="ECO:0000256" key="6">
    <source>
        <dbReference type="ARBA" id="ARBA00023065"/>
    </source>
</evidence>
<dbReference type="OrthoDB" id="68611at2759"/>
<keyword evidence="8" id="KW-0407">Ion channel</keyword>
<dbReference type="PANTHER" id="PTHR31086">
    <property type="entry name" value="ALUMINUM-ACTIVATED MALATE TRANSPORTER 10"/>
    <property type="match status" value="1"/>
</dbReference>
<feature type="transmembrane region" description="Helical" evidence="9">
    <location>
        <begin position="208"/>
        <end position="228"/>
    </location>
</feature>
<protein>
    <recommendedName>
        <fullName evidence="12">Aluminum-activated malate transporter</fullName>
    </recommendedName>
</protein>
<keyword evidence="6" id="KW-0406">Ion transport</keyword>
<name>A0A8T0CSZ7_CORYI</name>
<comment type="similarity">
    <text evidence="2">Belongs to the aromatic acid exporter (TC 2.A.85) family.</text>
</comment>
<evidence type="ECO:0000256" key="3">
    <source>
        <dbReference type="ARBA" id="ARBA00022448"/>
    </source>
</evidence>
<dbReference type="GO" id="GO:0016020">
    <property type="term" value="C:membrane"/>
    <property type="evidence" value="ECO:0007669"/>
    <property type="project" value="UniProtKB-SubCell"/>
</dbReference>
<dbReference type="EMBL" id="MU089679">
    <property type="protein sequence ID" value="KAF7849902.1"/>
    <property type="molecule type" value="Genomic_DNA"/>
</dbReference>